<gene>
    <name evidence="3" type="ORF">SAMN02745158_03975</name>
</gene>
<dbReference type="CDD" id="cd01106">
    <property type="entry name" value="HTH_TipAL-Mta"/>
    <property type="match status" value="1"/>
</dbReference>
<organism evidence="3 4">
    <name type="scientific">Lactonifactor longoviformis DSM 17459</name>
    <dbReference type="NCBI Taxonomy" id="1122155"/>
    <lineage>
        <taxon>Bacteria</taxon>
        <taxon>Bacillati</taxon>
        <taxon>Bacillota</taxon>
        <taxon>Clostridia</taxon>
        <taxon>Eubacteriales</taxon>
        <taxon>Clostridiaceae</taxon>
        <taxon>Lactonifactor</taxon>
    </lineage>
</organism>
<dbReference type="PANTHER" id="PTHR30204:SF90">
    <property type="entry name" value="HTH-TYPE TRANSCRIPTIONAL ACTIVATOR MTA"/>
    <property type="match status" value="1"/>
</dbReference>
<dbReference type="STRING" id="1122155.SAMN02745158_03975"/>
<dbReference type="InterPro" id="IPR047057">
    <property type="entry name" value="MerR_fam"/>
</dbReference>
<dbReference type="GO" id="GO:0003677">
    <property type="term" value="F:DNA binding"/>
    <property type="evidence" value="ECO:0007669"/>
    <property type="project" value="UniProtKB-KW"/>
</dbReference>
<dbReference type="Proteomes" id="UP000184245">
    <property type="component" value="Unassembled WGS sequence"/>
</dbReference>
<dbReference type="PROSITE" id="PS50937">
    <property type="entry name" value="HTH_MERR_2"/>
    <property type="match status" value="1"/>
</dbReference>
<dbReference type="InterPro" id="IPR009061">
    <property type="entry name" value="DNA-bd_dom_put_sf"/>
</dbReference>
<dbReference type="Gene3D" id="1.10.1660.10">
    <property type="match status" value="1"/>
</dbReference>
<protein>
    <submittedName>
        <fullName evidence="3">DNA-binding transcriptional regulator, MerR family</fullName>
    </submittedName>
</protein>
<dbReference type="OrthoDB" id="9814833at2"/>
<evidence type="ECO:0000256" key="1">
    <source>
        <dbReference type="ARBA" id="ARBA00023125"/>
    </source>
</evidence>
<evidence type="ECO:0000259" key="2">
    <source>
        <dbReference type="PROSITE" id="PS50937"/>
    </source>
</evidence>
<dbReference type="Pfam" id="PF13411">
    <property type="entry name" value="MerR_1"/>
    <property type="match status" value="1"/>
</dbReference>
<dbReference type="InterPro" id="IPR000551">
    <property type="entry name" value="MerR-type_HTH_dom"/>
</dbReference>
<dbReference type="PANTHER" id="PTHR30204">
    <property type="entry name" value="REDOX-CYCLING DRUG-SENSING TRANSCRIPTIONAL ACTIVATOR SOXR"/>
    <property type="match status" value="1"/>
</dbReference>
<dbReference type="GO" id="GO:0003700">
    <property type="term" value="F:DNA-binding transcription factor activity"/>
    <property type="evidence" value="ECO:0007669"/>
    <property type="project" value="InterPro"/>
</dbReference>
<proteinExistence type="predicted"/>
<keyword evidence="4" id="KW-1185">Reference proteome</keyword>
<feature type="domain" description="HTH merR-type" evidence="2">
    <location>
        <begin position="1"/>
        <end position="70"/>
    </location>
</feature>
<sequence>MRTVKEVSNLTGISVRTLHYYDEIDLLKPTVLSEAGYRFYDDKTLEKLQQILFLRELDLPLKQIKEILENPDLDKKELLYRQKRMLVLKKERLERIIASIGEILKGDNKMNFEVFSKAELEHMYRSMETNMTEEQQEIFKKEYGSMEQFKKQFLESASSRQAQKNFAKVVEWYGDKESALKASANPKNSKILDAYGNRLEQVTRKIADKTGQDVNTFEVKELVGEMDFVCRQLYQMDDVTKFLLDMAENYITNTKMQENLDAVYGEGSTLFIGQALKAFYFQPGE</sequence>
<dbReference type="AlphaFoldDB" id="A0A1M5C5C1"/>
<keyword evidence="1 3" id="KW-0238">DNA-binding</keyword>
<name>A0A1M5C5C1_9CLOT</name>
<dbReference type="SMART" id="SM00422">
    <property type="entry name" value="HTH_MERR"/>
    <property type="match status" value="1"/>
</dbReference>
<dbReference type="RefSeq" id="WP_072854513.1">
    <property type="nucleotide sequence ID" value="NZ_FQVI01000034.1"/>
</dbReference>
<reference evidence="3 4" key="1">
    <citation type="submission" date="2016-11" db="EMBL/GenBank/DDBJ databases">
        <authorList>
            <person name="Jaros S."/>
            <person name="Januszkiewicz K."/>
            <person name="Wedrychowicz H."/>
        </authorList>
    </citation>
    <scope>NUCLEOTIDE SEQUENCE [LARGE SCALE GENOMIC DNA]</scope>
    <source>
        <strain evidence="3 4">DSM 17459</strain>
    </source>
</reference>
<evidence type="ECO:0000313" key="4">
    <source>
        <dbReference type="Proteomes" id="UP000184245"/>
    </source>
</evidence>
<dbReference type="EMBL" id="FQVI01000034">
    <property type="protein sequence ID" value="SHF49901.1"/>
    <property type="molecule type" value="Genomic_DNA"/>
</dbReference>
<accession>A0A1M5C5C1</accession>
<dbReference type="SUPFAM" id="SSF46955">
    <property type="entry name" value="Putative DNA-binding domain"/>
    <property type="match status" value="1"/>
</dbReference>
<evidence type="ECO:0000313" key="3">
    <source>
        <dbReference type="EMBL" id="SHF49901.1"/>
    </source>
</evidence>